<dbReference type="Pfam" id="PF00698">
    <property type="entry name" value="Acyl_transf_1"/>
    <property type="match status" value="1"/>
</dbReference>
<evidence type="ECO:0000313" key="5">
    <source>
        <dbReference type="EMBL" id="KUJ80062.1"/>
    </source>
</evidence>
<reference evidence="6" key="1">
    <citation type="submission" date="2015-12" db="EMBL/GenBank/DDBJ databases">
        <authorList>
            <person name="Zhang G."/>
            <person name="Stingl U."/>
        </authorList>
    </citation>
    <scope>NUCLEOTIDE SEQUENCE [LARGE SCALE GENOMIC DNA]</scope>
    <source>
        <strain evidence="6">ZGT108</strain>
    </source>
</reference>
<gene>
    <name evidence="5" type="ORF">AVO44_07815</name>
</gene>
<feature type="region of interest" description="N-terminal hotdog fold" evidence="1">
    <location>
        <begin position="1009"/>
        <end position="1153"/>
    </location>
</feature>
<dbReference type="Pfam" id="PF16197">
    <property type="entry name" value="KAsynt_C_assoc"/>
    <property type="match status" value="1"/>
</dbReference>
<dbReference type="Pfam" id="PF14765">
    <property type="entry name" value="PS-DH"/>
    <property type="match status" value="1"/>
</dbReference>
<dbReference type="InterPro" id="IPR042104">
    <property type="entry name" value="PKS_dehydratase_sf"/>
</dbReference>
<feature type="region of interest" description="C-terminal hotdog fold" evidence="1">
    <location>
        <begin position="1164"/>
        <end position="1318"/>
    </location>
</feature>
<dbReference type="EMBL" id="LQBP01000003">
    <property type="protein sequence ID" value="KUJ80062.1"/>
    <property type="molecule type" value="Genomic_DNA"/>
</dbReference>
<keyword evidence="6" id="KW-1185">Reference proteome</keyword>
<dbReference type="Gene3D" id="3.10.129.110">
    <property type="entry name" value="Polyketide synthase dehydratase"/>
    <property type="match status" value="1"/>
</dbReference>
<dbReference type="InterPro" id="IPR020841">
    <property type="entry name" value="PKS_Beta-ketoAc_synthase_dom"/>
</dbReference>
<protein>
    <submittedName>
        <fullName evidence="5">Uncharacterized protein</fullName>
    </submittedName>
</protein>
<dbReference type="Pfam" id="PF00109">
    <property type="entry name" value="ketoacyl-synt"/>
    <property type="match status" value="1"/>
</dbReference>
<dbReference type="SMART" id="SM00827">
    <property type="entry name" value="PKS_AT"/>
    <property type="match status" value="1"/>
</dbReference>
<evidence type="ECO:0000256" key="1">
    <source>
        <dbReference type="PROSITE-ProRule" id="PRU01363"/>
    </source>
</evidence>
<dbReference type="Gene3D" id="3.40.47.10">
    <property type="match status" value="1"/>
</dbReference>
<evidence type="ECO:0000259" key="4">
    <source>
        <dbReference type="PROSITE" id="PS52019"/>
    </source>
</evidence>
<dbReference type="STRING" id="1685378.AVO44_07815"/>
<feature type="active site" description="Proton acceptor; for dehydratase activity" evidence="1">
    <location>
        <position position="1048"/>
    </location>
</feature>
<dbReference type="InterPro" id="IPR014043">
    <property type="entry name" value="Acyl_transferase_dom"/>
</dbReference>
<dbReference type="CDD" id="cd00833">
    <property type="entry name" value="PKS"/>
    <property type="match status" value="1"/>
</dbReference>
<dbReference type="SMART" id="SM00825">
    <property type="entry name" value="PKS_KS"/>
    <property type="match status" value="1"/>
</dbReference>
<evidence type="ECO:0000259" key="3">
    <source>
        <dbReference type="PROSITE" id="PS52004"/>
    </source>
</evidence>
<dbReference type="InterPro" id="IPR016035">
    <property type="entry name" value="Acyl_Trfase/lysoPLipase"/>
</dbReference>
<dbReference type="Gene3D" id="3.30.70.250">
    <property type="entry name" value="Malonyl-CoA ACP transacylase, ACP-binding"/>
    <property type="match status" value="1"/>
</dbReference>
<dbReference type="PANTHER" id="PTHR43074">
    <property type="entry name" value="OMEGA-3 POLYUNSATURATED FATTY ACID SYNTHASE PFAB-RELATED"/>
    <property type="match status" value="1"/>
</dbReference>
<dbReference type="InterPro" id="IPR049551">
    <property type="entry name" value="PKS_DH_C"/>
</dbReference>
<dbReference type="InterPro" id="IPR052568">
    <property type="entry name" value="PKS-FAS_Synthase"/>
</dbReference>
<dbReference type="GO" id="GO:0016746">
    <property type="term" value="F:acyltransferase activity"/>
    <property type="evidence" value="ECO:0007669"/>
    <property type="project" value="InterPro"/>
</dbReference>
<organism evidence="5 6">
    <name type="scientific">Ruegeria profundi</name>
    <dbReference type="NCBI Taxonomy" id="1685378"/>
    <lineage>
        <taxon>Bacteria</taxon>
        <taxon>Pseudomonadati</taxon>
        <taxon>Pseudomonadota</taxon>
        <taxon>Alphaproteobacteria</taxon>
        <taxon>Rhodobacterales</taxon>
        <taxon>Roseobacteraceae</taxon>
        <taxon>Ruegeria</taxon>
    </lineage>
</organism>
<name>A0A0X3TWK6_9RHOB</name>
<dbReference type="Gene3D" id="3.40.366.10">
    <property type="entry name" value="Malonyl-Coenzyme A Acyl Carrier Protein, domain 2"/>
    <property type="match status" value="1"/>
</dbReference>
<dbReference type="InterPro" id="IPR032821">
    <property type="entry name" value="PKS_assoc"/>
</dbReference>
<dbReference type="SUPFAM" id="SSF53901">
    <property type="entry name" value="Thiolase-like"/>
    <property type="match status" value="1"/>
</dbReference>
<feature type="domain" description="PKS/mFAS DH" evidence="4">
    <location>
        <begin position="1009"/>
        <end position="1318"/>
    </location>
</feature>
<proteinExistence type="predicted"/>
<dbReference type="InterPro" id="IPR016039">
    <property type="entry name" value="Thiolase-like"/>
</dbReference>
<feature type="domain" description="Ketosynthase family 3 (KS3)" evidence="3">
    <location>
        <begin position="15"/>
        <end position="470"/>
    </location>
</feature>
<dbReference type="InterPro" id="IPR014031">
    <property type="entry name" value="Ketoacyl_synth_C"/>
</dbReference>
<dbReference type="SUPFAM" id="SSF52151">
    <property type="entry name" value="FabD/lysophospholipase-like"/>
    <property type="match status" value="1"/>
</dbReference>
<dbReference type="PANTHER" id="PTHR43074:SF1">
    <property type="entry name" value="BETA-KETOACYL SYNTHASE FAMILY PROTEIN-RELATED"/>
    <property type="match status" value="1"/>
</dbReference>
<comment type="caution">
    <text evidence="5">The sequence shown here is derived from an EMBL/GenBank/DDBJ whole genome shotgun (WGS) entry which is preliminary data.</text>
</comment>
<sequence>MKEDRPDIQAADTSCEPIAIVGMGCVYPKARNKAAFWRNIVDKVDAVTEAPEDWDGAQYLDPDSDANDRVYTNRGGFLGDLARFDPLRHGVMPNSVDGGEPDQFLALEIAADAVEDAQFEMRPIPGDRVAVILGRGTYINRGFANVVQHGVMVDRVIDILRTLHPETGDEEADALKAELKASLPPFNSEMAAALVPNLVTGRISNRLNFRGANYIIDAACASSLVALDRGVADLRAGSCDMALVGGVHASTPAPIYQIFCQLGALSRKGKIRPFSAEADGTLLAEGVGILCIKRLSDAELAGDRIYALVRSVGVASDGKGMSILAPLIEGERLAIRRAYTSANVAPDTVGLVEAHGTATSVGDATEIDALKAEFGDMKQGCAIGSVKSMIGHCLPASGSAGLIKAALALHHRVLPPTLIDTSSPDLGLDDTGFYLNTEARPWIHGRETPRRAGVNAFGFGGINSHAILEEYRGAAEPKAAVSRPSEIIAMAAPDQVQSLSLIEAVARKVHQADDLTACAAALNAKLGAGQVRMAVTGGTREDILARLDQIKAALQKGRKRLRDRRGAYMSAEPLAVTGKVAFLFPGEGSQYRNMLAPLMLHFPRMREWFDIVDGAYPNETGRQRVSDVFFPPPLETPSDDDLWRMDVGPEAIYAANMAMATLYQQIGLKPDMLLGHSTGEYAALSAAGVTQHEDVSHLQRDIRDLNAVFAAAERDGAIAKGTLFTIGPVNVTKLRAALEARDDVFLGMDNCAAQQVVVATSAKAADWVPELAKSLGGFCDTLPFGRAYHCPAFAPFSGRLEEFLSQIDIRAPKLPVYSCLTTKPFPNTSKDIKSWMAAQWSSEVRFQDTIRHMYDDGARIFVECGPRNNLTSFVGDVLRKQPHVTVAADTVGRQGLTQLHHLAAQLFAEGVPLDLDALSGTAENVQSNAKPLKMGLQPMALGEGRRPARKRQAQQAPEKIIPDGPPAAPSPLETLIDGYFDTMNKMMQTEQNVMQAFFAGRNTQPKSAAPNEGDRFPMLSEVDVSADARSLRALIHLDHQIAPYLADHAFGRAISGNDPDRHGLSVVPLTFTMEALAEAAAALRPGLRVVGLREVRASRWITVEKPLSRKLEVTAEYLTVDGDKTIIRTRIRDAQGPVLRPVIAEADIELAANYAPAPTASASAFEGTVGAYWSLKDVYQRIMFHGPRLQAVKSMHVATPTAAEGVLIGLPQDDLLAATRMPEFEIDAITLDAVGQLVGVWSADQLDTAFHIFPFRVEHVEIFRQMLAPDEEATCRCEIKLLSTDEMRSDIDVVTADGHLMCRIKGWWDKRFNLPDPFFHARLDPAGNALSRIIEVAPLDGLKIVITECISDGLLANSGGIWAGVLAGLVLSDSEAAILRAHSGSETERFDWLRQRVAAKDAIRAWLSSGLCPADIEIENVSNNQMRVAAGWPADWGTAPRIVSACVGQMAVAVATDPGEYANLYMGVASLAADGMTADLSAADVALLPSEPNLRASAISCLRALRQAMGQGARITQLNTAKEYAVVQRPGTTDPLKVRFVEDGKSGVVIALLAETHRIKEKE</sequence>
<feature type="active site" description="Proton donor; for dehydratase activity" evidence="1">
    <location>
        <position position="1232"/>
    </location>
</feature>
<dbReference type="OrthoDB" id="9778690at2"/>
<dbReference type="PROSITE" id="PS52019">
    <property type="entry name" value="PKS_MFAS_DH"/>
    <property type="match status" value="1"/>
</dbReference>
<evidence type="ECO:0000256" key="2">
    <source>
        <dbReference type="SAM" id="MobiDB-lite"/>
    </source>
</evidence>
<dbReference type="PROSITE" id="PS52004">
    <property type="entry name" value="KS3_2"/>
    <property type="match status" value="1"/>
</dbReference>
<dbReference type="Pfam" id="PF02801">
    <property type="entry name" value="Ketoacyl-synt_C"/>
    <property type="match status" value="1"/>
</dbReference>
<dbReference type="RefSeq" id="WP_068334960.1">
    <property type="nucleotide sequence ID" value="NZ_LQBP01000003.1"/>
</dbReference>
<dbReference type="Proteomes" id="UP000053690">
    <property type="component" value="Unassembled WGS sequence"/>
</dbReference>
<dbReference type="InterPro" id="IPR001227">
    <property type="entry name" value="Ac_transferase_dom_sf"/>
</dbReference>
<dbReference type="InterPro" id="IPR014030">
    <property type="entry name" value="Ketoacyl_synth_N"/>
</dbReference>
<feature type="region of interest" description="Disordered" evidence="2">
    <location>
        <begin position="945"/>
        <end position="968"/>
    </location>
</feature>
<evidence type="ECO:0000313" key="6">
    <source>
        <dbReference type="Proteomes" id="UP000053690"/>
    </source>
</evidence>
<accession>A0A0X3TWK6</accession>
<dbReference type="InterPro" id="IPR049900">
    <property type="entry name" value="PKS_mFAS_DH"/>
</dbReference>